<keyword evidence="1" id="KW-0805">Transcription regulation</keyword>
<dbReference type="PANTHER" id="PTHR39515:SF2">
    <property type="entry name" value="HTH-TYPE TRANSCRIPTIONAL REGULATOR RV0880"/>
    <property type="match status" value="1"/>
</dbReference>
<name>A0A1J5R414_9ZZZZ</name>
<comment type="caution">
    <text evidence="5">The sequence shown here is derived from an EMBL/GenBank/DDBJ whole genome shotgun (WGS) entry which is preliminary data.</text>
</comment>
<sequence>MSAGTEDCAVAPAPPSDAGGLAEVVTRLRRVLRTSIRTDYPWESLPMARVELLLALDEHQPARVGELARRLRLAPNTVSGLVQVLVEAGLVTRGPDPSDRRVAVVGLTPAGRTQLVDWELAHEQRLGGAMERLTAEDQASVVAALPALNRLVDRLVGHDVGDAPTPVRSVSLHDA</sequence>
<dbReference type="GO" id="GO:0003677">
    <property type="term" value="F:DNA binding"/>
    <property type="evidence" value="ECO:0007669"/>
    <property type="project" value="UniProtKB-KW"/>
</dbReference>
<evidence type="ECO:0000313" key="5">
    <source>
        <dbReference type="EMBL" id="OIQ82901.1"/>
    </source>
</evidence>
<dbReference type="AlphaFoldDB" id="A0A1J5R414"/>
<feature type="domain" description="HTH marR-type" evidence="4">
    <location>
        <begin position="18"/>
        <end position="157"/>
    </location>
</feature>
<organism evidence="5">
    <name type="scientific">mine drainage metagenome</name>
    <dbReference type="NCBI Taxonomy" id="410659"/>
    <lineage>
        <taxon>unclassified sequences</taxon>
        <taxon>metagenomes</taxon>
        <taxon>ecological metagenomes</taxon>
    </lineage>
</organism>
<evidence type="ECO:0000256" key="3">
    <source>
        <dbReference type="ARBA" id="ARBA00023163"/>
    </source>
</evidence>
<dbReference type="InterPro" id="IPR011991">
    <property type="entry name" value="ArsR-like_HTH"/>
</dbReference>
<reference evidence="5" key="1">
    <citation type="submission" date="2016-10" db="EMBL/GenBank/DDBJ databases">
        <title>Sequence of Gallionella enrichment culture.</title>
        <authorList>
            <person name="Poehlein A."/>
            <person name="Muehling M."/>
            <person name="Daniel R."/>
        </authorList>
    </citation>
    <scope>NUCLEOTIDE SEQUENCE</scope>
</reference>
<evidence type="ECO:0000256" key="1">
    <source>
        <dbReference type="ARBA" id="ARBA00023015"/>
    </source>
</evidence>
<keyword evidence="3" id="KW-0804">Transcription</keyword>
<protein>
    <submittedName>
        <fullName evidence="5">MarR family protein</fullName>
    </submittedName>
</protein>
<keyword evidence="2" id="KW-0238">DNA-binding</keyword>
<dbReference type="InterPro" id="IPR036388">
    <property type="entry name" value="WH-like_DNA-bd_sf"/>
</dbReference>
<dbReference type="SMART" id="SM00347">
    <property type="entry name" value="HTH_MARR"/>
    <property type="match status" value="1"/>
</dbReference>
<dbReference type="PROSITE" id="PS50995">
    <property type="entry name" value="HTH_MARR_2"/>
    <property type="match status" value="1"/>
</dbReference>
<dbReference type="InterPro" id="IPR036390">
    <property type="entry name" value="WH_DNA-bd_sf"/>
</dbReference>
<gene>
    <name evidence="5" type="ORF">GALL_353000</name>
</gene>
<dbReference type="SUPFAM" id="SSF46785">
    <property type="entry name" value="Winged helix' DNA-binding domain"/>
    <property type="match status" value="1"/>
</dbReference>
<accession>A0A1J5R414</accession>
<dbReference type="PROSITE" id="PS01117">
    <property type="entry name" value="HTH_MARR_1"/>
    <property type="match status" value="1"/>
</dbReference>
<dbReference type="Gene3D" id="1.10.10.10">
    <property type="entry name" value="Winged helix-like DNA-binding domain superfamily/Winged helix DNA-binding domain"/>
    <property type="match status" value="1"/>
</dbReference>
<dbReference type="InterPro" id="IPR000835">
    <property type="entry name" value="HTH_MarR-typ"/>
</dbReference>
<evidence type="ECO:0000259" key="4">
    <source>
        <dbReference type="PROSITE" id="PS50995"/>
    </source>
</evidence>
<dbReference type="PANTHER" id="PTHR39515">
    <property type="entry name" value="CONSERVED PROTEIN"/>
    <property type="match status" value="1"/>
</dbReference>
<dbReference type="InterPro" id="IPR052526">
    <property type="entry name" value="HTH-type_Bedaq_tolerance"/>
</dbReference>
<dbReference type="CDD" id="cd00090">
    <property type="entry name" value="HTH_ARSR"/>
    <property type="match status" value="1"/>
</dbReference>
<evidence type="ECO:0000256" key="2">
    <source>
        <dbReference type="ARBA" id="ARBA00023125"/>
    </source>
</evidence>
<dbReference type="Pfam" id="PF12802">
    <property type="entry name" value="MarR_2"/>
    <property type="match status" value="1"/>
</dbReference>
<dbReference type="InterPro" id="IPR023187">
    <property type="entry name" value="Tscrpt_reg_MarR-type_CS"/>
</dbReference>
<proteinExistence type="predicted"/>
<dbReference type="GO" id="GO:0003700">
    <property type="term" value="F:DNA-binding transcription factor activity"/>
    <property type="evidence" value="ECO:0007669"/>
    <property type="project" value="InterPro"/>
</dbReference>
<dbReference type="EMBL" id="MLJW01000755">
    <property type="protein sequence ID" value="OIQ82901.1"/>
    <property type="molecule type" value="Genomic_DNA"/>
</dbReference>